<keyword evidence="3" id="KW-1185">Reference proteome</keyword>
<dbReference type="Proteomes" id="UP000004926">
    <property type="component" value="Chromosome"/>
</dbReference>
<dbReference type="GO" id="GO:0006355">
    <property type="term" value="P:regulation of DNA-templated transcription"/>
    <property type="evidence" value="ECO:0007669"/>
    <property type="project" value="InterPro"/>
</dbReference>
<reference evidence="2 3" key="1">
    <citation type="journal article" date="2012" name="Stand. Genomic Sci.">
        <title>Genome sequence of the ocean sediment bacterium Saccharomonospora marina type strain (XMU15(T)).</title>
        <authorList>
            <person name="Klenk H.P."/>
            <person name="Lu M."/>
            <person name="Lucas S."/>
            <person name="Lapidus A."/>
            <person name="Copeland A."/>
            <person name="Pitluck S."/>
            <person name="Goodwin L.A."/>
            <person name="Han C."/>
            <person name="Tapia R."/>
            <person name="Brambilla E.M."/>
            <person name="Potter G."/>
            <person name="Land M."/>
            <person name="Ivanova N."/>
            <person name="Rohde M."/>
            <person name="Goker M."/>
            <person name="Detter J.C."/>
            <person name="Li W.J."/>
            <person name="Kyrpides N.C."/>
            <person name="Woyke T."/>
        </authorList>
    </citation>
    <scope>NUCLEOTIDE SEQUENCE [LARGE SCALE GENOMIC DNA]</scope>
    <source>
        <strain evidence="2 3">XMU15</strain>
    </source>
</reference>
<dbReference type="PROSITE" id="PS50937">
    <property type="entry name" value="HTH_MERR_2"/>
    <property type="match status" value="1"/>
</dbReference>
<dbReference type="Pfam" id="PF13384">
    <property type="entry name" value="HTH_23"/>
    <property type="match status" value="1"/>
</dbReference>
<dbReference type="EMBL" id="CM001439">
    <property type="protein sequence ID" value="EHR49977.1"/>
    <property type="molecule type" value="Genomic_DNA"/>
</dbReference>
<gene>
    <name evidence="2" type="ORF">SacmaDRAFT_1707</name>
</gene>
<sequence>MSEASPVYHVTVTREDNLWVAVVHDLPAGATDVGRMVDLEPEVRDLIAGLEDLDPDDFEISWHYRQGKHDLSPVVDELRQREATAAEAVLSRDKARLEAIKQLKDAGLSLRSIAELLGLSHQRVQQLASAAAGRSDDEQPCARV</sequence>
<dbReference type="OrthoDB" id="3429337at2"/>
<evidence type="ECO:0000313" key="3">
    <source>
        <dbReference type="Proteomes" id="UP000004926"/>
    </source>
</evidence>
<evidence type="ECO:0000259" key="1">
    <source>
        <dbReference type="PROSITE" id="PS50937"/>
    </source>
</evidence>
<dbReference type="GO" id="GO:0003677">
    <property type="term" value="F:DNA binding"/>
    <property type="evidence" value="ECO:0007669"/>
    <property type="project" value="InterPro"/>
</dbReference>
<accession>H5X4H5</accession>
<organism evidence="2 3">
    <name type="scientific">Saccharomonospora marina XMU15</name>
    <dbReference type="NCBI Taxonomy" id="882083"/>
    <lineage>
        <taxon>Bacteria</taxon>
        <taxon>Bacillati</taxon>
        <taxon>Actinomycetota</taxon>
        <taxon>Actinomycetes</taxon>
        <taxon>Pseudonocardiales</taxon>
        <taxon>Pseudonocardiaceae</taxon>
        <taxon>Saccharomonospora</taxon>
    </lineage>
</organism>
<dbReference type="RefSeq" id="WP_009153362.1">
    <property type="nucleotide sequence ID" value="NZ_CM001439.1"/>
</dbReference>
<dbReference type="AlphaFoldDB" id="H5X4H5"/>
<dbReference type="STRING" id="882083.SacmaDRAFT_1707"/>
<evidence type="ECO:0000313" key="2">
    <source>
        <dbReference type="EMBL" id="EHR49977.1"/>
    </source>
</evidence>
<dbReference type="HOGENOM" id="CLU_127098_1_0_11"/>
<dbReference type="InterPro" id="IPR000551">
    <property type="entry name" value="MerR-type_HTH_dom"/>
</dbReference>
<proteinExistence type="predicted"/>
<name>H5X4H5_9PSEU</name>
<dbReference type="eggNOG" id="ENOG5033MUJ">
    <property type="taxonomic scope" value="Bacteria"/>
</dbReference>
<feature type="domain" description="HTH merR-type" evidence="1">
    <location>
        <begin position="96"/>
        <end position="119"/>
    </location>
</feature>
<protein>
    <submittedName>
        <fullName evidence="2">MerR</fullName>
    </submittedName>
</protein>